<keyword evidence="2" id="KW-0808">Transferase</keyword>
<accession>A0ABU2H1R3</accession>
<evidence type="ECO:0000256" key="2">
    <source>
        <dbReference type="ARBA" id="ARBA00022679"/>
    </source>
</evidence>
<evidence type="ECO:0000313" key="5">
    <source>
        <dbReference type="EMBL" id="MDS1269233.1"/>
    </source>
</evidence>
<dbReference type="Proteomes" id="UP001250214">
    <property type="component" value="Unassembled WGS sequence"/>
</dbReference>
<evidence type="ECO:0000256" key="3">
    <source>
        <dbReference type="ARBA" id="ARBA00023315"/>
    </source>
</evidence>
<comment type="caution">
    <text evidence="5">The sequence shown here is derived from an EMBL/GenBank/DDBJ whole genome shotgun (WGS) entry which is preliminary data.</text>
</comment>
<dbReference type="Pfam" id="PF02273">
    <property type="entry name" value="Acyl_transf_2"/>
    <property type="match status" value="1"/>
</dbReference>
<dbReference type="Gene3D" id="3.40.50.1820">
    <property type="entry name" value="alpha/beta hydrolase"/>
    <property type="match status" value="1"/>
</dbReference>
<feature type="region of interest" description="Disordered" evidence="4">
    <location>
        <begin position="284"/>
        <end position="307"/>
    </location>
</feature>
<keyword evidence="3" id="KW-0012">Acyltransferase</keyword>
<gene>
    <name evidence="5" type="ORF">RIF23_02860</name>
</gene>
<proteinExistence type="predicted"/>
<evidence type="ECO:0000313" key="6">
    <source>
        <dbReference type="Proteomes" id="UP001250214"/>
    </source>
</evidence>
<organism evidence="5 6">
    <name type="scientific">Lipingzhangella rawalii</name>
    <dbReference type="NCBI Taxonomy" id="2055835"/>
    <lineage>
        <taxon>Bacteria</taxon>
        <taxon>Bacillati</taxon>
        <taxon>Actinomycetota</taxon>
        <taxon>Actinomycetes</taxon>
        <taxon>Streptosporangiales</taxon>
        <taxon>Nocardiopsidaceae</taxon>
        <taxon>Lipingzhangella</taxon>
    </lineage>
</organism>
<sequence length="333" mass="35074">MHVMTDIDIESRPGARTSAFAVANADGATIRGAVHRPIRGPGGGGDTIPVDAVILAVPGLGAPLRSTLKPALHLIANGFTVVRFDPTNAVGHSDGTIREFTPQGLVQDLHAVSCWAREQFPGCQLAYLGSSISGRAALRAAAQAGSGVAMVGTLGCVVDMRATLTALRGGRDAVVDLRHSRLPDQVTLLGHTISTDCAPAVVAEDWLSVESTVIDAQAGPYWHNVQGGADPWVSLEDARTVARRVGTAVLTEISGAGHTFSGADRVVALETLVRDYHRHLRVEAAVSSSSSSSSPPTPRAQPEQRIPTRLDLAMMQRIEDRLDTVLTSIRPTD</sequence>
<evidence type="ECO:0008006" key="7">
    <source>
        <dbReference type="Google" id="ProtNLM"/>
    </source>
</evidence>
<dbReference type="InterPro" id="IPR029058">
    <property type="entry name" value="AB_hydrolase_fold"/>
</dbReference>
<name>A0ABU2H1R3_9ACTN</name>
<dbReference type="SUPFAM" id="SSF53474">
    <property type="entry name" value="alpha/beta-Hydrolases"/>
    <property type="match status" value="1"/>
</dbReference>
<evidence type="ECO:0000256" key="1">
    <source>
        <dbReference type="ARBA" id="ARBA00003846"/>
    </source>
</evidence>
<protein>
    <recommendedName>
        <fullName evidence="7">Alpha/beta hydrolase family protein</fullName>
    </recommendedName>
</protein>
<dbReference type="RefSeq" id="WP_310910730.1">
    <property type="nucleotide sequence ID" value="NZ_JAVLVT010000001.1"/>
</dbReference>
<keyword evidence="6" id="KW-1185">Reference proteome</keyword>
<reference evidence="6" key="1">
    <citation type="submission" date="2023-07" db="EMBL/GenBank/DDBJ databases">
        <title>Novel species in the genus Lipingzhangella isolated from Sambhar Salt Lake.</title>
        <authorList>
            <person name="Jiya N."/>
            <person name="Kajale S."/>
            <person name="Sharma A."/>
        </authorList>
    </citation>
    <scope>NUCLEOTIDE SEQUENCE [LARGE SCALE GENOMIC DNA]</scope>
    <source>
        <strain evidence="6">LS1_29</strain>
    </source>
</reference>
<comment type="function">
    <text evidence="1">Acyl transferase is part of the fatty acid reductase system required for aldehyde biosynthesis; it produces fatty acids for the luminescent reaction.</text>
</comment>
<dbReference type="InterPro" id="IPR003157">
    <property type="entry name" value="LuxD"/>
</dbReference>
<evidence type="ECO:0000256" key="4">
    <source>
        <dbReference type="SAM" id="MobiDB-lite"/>
    </source>
</evidence>
<dbReference type="EMBL" id="JAVLVT010000001">
    <property type="protein sequence ID" value="MDS1269233.1"/>
    <property type="molecule type" value="Genomic_DNA"/>
</dbReference>